<dbReference type="Gene3D" id="3.20.20.70">
    <property type="entry name" value="Aldolase class I"/>
    <property type="match status" value="1"/>
</dbReference>
<feature type="domain" description="Radical SAM core" evidence="9">
    <location>
        <begin position="17"/>
        <end position="255"/>
    </location>
</feature>
<evidence type="ECO:0000256" key="3">
    <source>
        <dbReference type="ARBA" id="ARBA00022485"/>
    </source>
</evidence>
<dbReference type="InterPro" id="IPR058240">
    <property type="entry name" value="rSAM_sf"/>
</dbReference>
<dbReference type="InterPro" id="IPR013785">
    <property type="entry name" value="Aldolase_TIM"/>
</dbReference>
<dbReference type="InterPro" id="IPR034457">
    <property type="entry name" value="Organic_radical-activating"/>
</dbReference>
<dbReference type="PROSITE" id="PS51918">
    <property type="entry name" value="RADICAL_SAM"/>
    <property type="match status" value="1"/>
</dbReference>
<organism evidence="11 12">
    <name type="scientific">Streptococcus parasanguinis</name>
    <dbReference type="NCBI Taxonomy" id="1318"/>
    <lineage>
        <taxon>Bacteria</taxon>
        <taxon>Bacillati</taxon>
        <taxon>Bacillota</taxon>
        <taxon>Bacilli</taxon>
        <taxon>Lactobacillales</taxon>
        <taxon>Streptococcaceae</taxon>
        <taxon>Streptococcus</taxon>
    </lineage>
</organism>
<sequence length="258" mass="29643">MEQNRGIIFNIQHFSIHDGPGIRTTVFLKGCPLRCPWCSNPESQRANPEKMLDAVTKKETITGEEKTVTEIIDDVLKDVDFYEESGGGLTLSGGEIFAQFEFAKAILKAAKEVGLHTAIETTAFVEHEKFVDLIQYVDFIYTDLKHYNTLKHKKVVGVNNHLIIKNIHYAFAQNKTIVLRIPVIPNFNDSLTDAEEFASLFNSLNIDEVQLLPFHQFGENKYKLLGRRYEMEGIKALHPEDLYDYQQVFLDHDIHCYF</sequence>
<dbReference type="InterPro" id="IPR012839">
    <property type="entry name" value="Organic_radical_activase"/>
</dbReference>
<evidence type="ECO:0000256" key="6">
    <source>
        <dbReference type="ARBA" id="ARBA00023002"/>
    </source>
</evidence>
<keyword evidence="3" id="KW-0004">4Fe-4S</keyword>
<dbReference type="PANTHER" id="PTHR30352">
    <property type="entry name" value="PYRUVATE FORMATE-LYASE-ACTIVATING ENZYME"/>
    <property type="match status" value="1"/>
</dbReference>
<dbReference type="PANTHER" id="PTHR30352:SF4">
    <property type="entry name" value="PYRUVATE FORMATE-LYASE 2-ACTIVATING ENZYME"/>
    <property type="match status" value="1"/>
</dbReference>
<dbReference type="SFLD" id="SFLDS00029">
    <property type="entry name" value="Radical_SAM"/>
    <property type="match status" value="1"/>
</dbReference>
<accession>A0A414CH16</accession>
<keyword evidence="7" id="KW-0408">Iron</keyword>
<dbReference type="Pfam" id="PF04055">
    <property type="entry name" value="Radical_SAM"/>
    <property type="match status" value="1"/>
</dbReference>
<protein>
    <submittedName>
        <fullName evidence="11">Glycyl-radical enzyme activating protein</fullName>
    </submittedName>
</protein>
<evidence type="ECO:0000256" key="4">
    <source>
        <dbReference type="ARBA" id="ARBA00022691"/>
    </source>
</evidence>
<keyword evidence="6" id="KW-0560">Oxidoreductase</keyword>
<dbReference type="GO" id="GO:0016491">
    <property type="term" value="F:oxidoreductase activity"/>
    <property type="evidence" value="ECO:0007669"/>
    <property type="project" value="UniProtKB-KW"/>
</dbReference>
<evidence type="ECO:0000256" key="7">
    <source>
        <dbReference type="ARBA" id="ARBA00023004"/>
    </source>
</evidence>
<dbReference type="SFLD" id="SFLDG01066">
    <property type="entry name" value="organic_radical-activating_enz"/>
    <property type="match status" value="1"/>
</dbReference>
<reference evidence="10 13" key="2">
    <citation type="journal article" date="2019" name="Nat. Med.">
        <title>A library of human gut bacterial isolates paired with longitudinal multiomics data enables mechanistic microbiome research.</title>
        <authorList>
            <person name="Poyet M."/>
            <person name="Groussin M."/>
            <person name="Gibbons S.M."/>
            <person name="Avila-Pacheco J."/>
            <person name="Jiang X."/>
            <person name="Kearney S.M."/>
            <person name="Perrotta A.R."/>
            <person name="Berdy B."/>
            <person name="Zhao S."/>
            <person name="Lieberman T.D."/>
            <person name="Swanson P.K."/>
            <person name="Smith M."/>
            <person name="Roesemann S."/>
            <person name="Alexander J.E."/>
            <person name="Rich S.A."/>
            <person name="Livny J."/>
            <person name="Vlamakis H."/>
            <person name="Clish C."/>
            <person name="Bullock K."/>
            <person name="Deik A."/>
            <person name="Scott J."/>
            <person name="Pierce K.A."/>
            <person name="Xavier R.J."/>
            <person name="Alm E.J."/>
        </authorList>
    </citation>
    <scope>NUCLEOTIDE SEQUENCE [LARGE SCALE GENOMIC DNA]</scope>
    <source>
        <strain evidence="10 13">BIOML-A1</strain>
    </source>
</reference>
<keyword evidence="5" id="KW-0479">Metal-binding</keyword>
<keyword evidence="4" id="KW-0949">S-adenosyl-L-methionine</keyword>
<dbReference type="PIRSF" id="PIRSF000371">
    <property type="entry name" value="PFL_act_enz"/>
    <property type="match status" value="1"/>
</dbReference>
<dbReference type="InterPro" id="IPR007197">
    <property type="entry name" value="rSAM"/>
</dbReference>
<evidence type="ECO:0000313" key="13">
    <source>
        <dbReference type="Proteomes" id="UP000441330"/>
    </source>
</evidence>
<dbReference type="RefSeq" id="WP_048691616.1">
    <property type="nucleotide sequence ID" value="NZ_CAXSMM010000003.1"/>
</dbReference>
<dbReference type="AlphaFoldDB" id="A0A414CH16"/>
<comment type="cofactor">
    <cofactor evidence="1">
        <name>[4Fe-4S] cluster</name>
        <dbReference type="ChEBI" id="CHEBI:49883"/>
    </cofactor>
</comment>
<evidence type="ECO:0000256" key="2">
    <source>
        <dbReference type="ARBA" id="ARBA00009777"/>
    </source>
</evidence>
<dbReference type="NCBIfam" id="TIGR02494">
    <property type="entry name" value="PFLE_PFLC"/>
    <property type="match status" value="1"/>
</dbReference>
<dbReference type="EMBL" id="WMZJ01000003">
    <property type="protein sequence ID" value="MTS54244.1"/>
    <property type="molecule type" value="Genomic_DNA"/>
</dbReference>
<proteinExistence type="inferred from homology"/>
<evidence type="ECO:0000256" key="5">
    <source>
        <dbReference type="ARBA" id="ARBA00022723"/>
    </source>
</evidence>
<keyword evidence="8" id="KW-0411">Iron-sulfur</keyword>
<comment type="caution">
    <text evidence="11">The sequence shown here is derived from an EMBL/GenBank/DDBJ whole genome shotgun (WGS) entry which is preliminary data.</text>
</comment>
<dbReference type="CDD" id="cd01335">
    <property type="entry name" value="Radical_SAM"/>
    <property type="match status" value="1"/>
</dbReference>
<dbReference type="EMBL" id="QSIO01000003">
    <property type="protein sequence ID" value="RHC94295.1"/>
    <property type="molecule type" value="Genomic_DNA"/>
</dbReference>
<evidence type="ECO:0000256" key="8">
    <source>
        <dbReference type="ARBA" id="ARBA00023014"/>
    </source>
</evidence>
<evidence type="ECO:0000313" key="10">
    <source>
        <dbReference type="EMBL" id="MTS54244.1"/>
    </source>
</evidence>
<dbReference type="PROSITE" id="PS01087">
    <property type="entry name" value="RADICAL_ACTIVATING"/>
    <property type="match status" value="1"/>
</dbReference>
<reference evidence="11 12" key="1">
    <citation type="submission" date="2018-08" db="EMBL/GenBank/DDBJ databases">
        <title>A genome reference for cultivated species of the human gut microbiota.</title>
        <authorList>
            <person name="Zou Y."/>
            <person name="Xue W."/>
            <person name="Luo G."/>
        </authorList>
    </citation>
    <scope>NUCLEOTIDE SEQUENCE [LARGE SCALE GENOMIC DNA]</scope>
    <source>
        <strain evidence="11 12">AM33-3BH</strain>
    </source>
</reference>
<name>A0A414CH16_STRPA</name>
<evidence type="ECO:0000313" key="11">
    <source>
        <dbReference type="EMBL" id="RHC94295.1"/>
    </source>
</evidence>
<evidence type="ECO:0000313" key="12">
    <source>
        <dbReference type="Proteomes" id="UP000285773"/>
    </source>
</evidence>
<dbReference type="Proteomes" id="UP000285773">
    <property type="component" value="Unassembled WGS sequence"/>
</dbReference>
<gene>
    <name evidence="11" type="ORF">DW820_08180</name>
    <name evidence="10" type="ORF">GMC94_05035</name>
</gene>
<dbReference type="Proteomes" id="UP000441330">
    <property type="component" value="Unassembled WGS sequence"/>
</dbReference>
<dbReference type="GO" id="GO:0046872">
    <property type="term" value="F:metal ion binding"/>
    <property type="evidence" value="ECO:0007669"/>
    <property type="project" value="UniProtKB-KW"/>
</dbReference>
<evidence type="ECO:0000259" key="9">
    <source>
        <dbReference type="PROSITE" id="PS51918"/>
    </source>
</evidence>
<comment type="similarity">
    <text evidence="2">Belongs to the organic radical-activating enzymes family.</text>
</comment>
<dbReference type="GO" id="GO:0051539">
    <property type="term" value="F:4 iron, 4 sulfur cluster binding"/>
    <property type="evidence" value="ECO:0007669"/>
    <property type="project" value="UniProtKB-KW"/>
</dbReference>
<dbReference type="SUPFAM" id="SSF102114">
    <property type="entry name" value="Radical SAM enzymes"/>
    <property type="match status" value="1"/>
</dbReference>
<evidence type="ECO:0000256" key="1">
    <source>
        <dbReference type="ARBA" id="ARBA00001966"/>
    </source>
</evidence>
<dbReference type="InterPro" id="IPR001989">
    <property type="entry name" value="Radical_activat_CS"/>
</dbReference>